<accession>A0ABQ1ZUA2</accession>
<gene>
    <name evidence="2" type="ORF">GCM10007362_21570</name>
</gene>
<dbReference type="EMBL" id="BMDD01000002">
    <property type="protein sequence ID" value="GGH77588.1"/>
    <property type="molecule type" value="Genomic_DNA"/>
</dbReference>
<dbReference type="Gene3D" id="2.40.320.10">
    <property type="entry name" value="Hypothetical Protein Pfu-838710-001"/>
    <property type="match status" value="1"/>
</dbReference>
<organism evidence="2 3">
    <name type="scientific">Saccharibacillus endophyticus</name>
    <dbReference type="NCBI Taxonomy" id="2060666"/>
    <lineage>
        <taxon>Bacteria</taxon>
        <taxon>Bacillati</taxon>
        <taxon>Bacillota</taxon>
        <taxon>Bacilli</taxon>
        <taxon>Bacillales</taxon>
        <taxon>Paenibacillaceae</taxon>
        <taxon>Saccharibacillus</taxon>
    </lineage>
</organism>
<dbReference type="PANTHER" id="PTHR40114">
    <property type="entry name" value="SLR0698 PROTEIN"/>
    <property type="match status" value="1"/>
</dbReference>
<reference evidence="3" key="1">
    <citation type="journal article" date="2019" name="Int. J. Syst. Evol. Microbiol.">
        <title>The Global Catalogue of Microorganisms (GCM) 10K type strain sequencing project: providing services to taxonomists for standard genome sequencing and annotation.</title>
        <authorList>
            <consortium name="The Broad Institute Genomics Platform"/>
            <consortium name="The Broad Institute Genome Sequencing Center for Infectious Disease"/>
            <person name="Wu L."/>
            <person name="Ma J."/>
        </authorList>
    </citation>
    <scope>NUCLEOTIDE SEQUENCE [LARGE SCALE GENOMIC DNA]</scope>
    <source>
        <strain evidence="3">CCM 8702</strain>
    </source>
</reference>
<dbReference type="RefSeq" id="WP_172247488.1">
    <property type="nucleotide sequence ID" value="NZ_BMDD01000002.1"/>
</dbReference>
<name>A0ABQ1ZUA2_9BACL</name>
<dbReference type="PROSITE" id="PS51707">
    <property type="entry name" value="CYTH"/>
    <property type="match status" value="1"/>
</dbReference>
<protein>
    <submittedName>
        <fullName evidence="2">Adenylate cyclase</fullName>
    </submittedName>
</protein>
<dbReference type="PANTHER" id="PTHR40114:SF1">
    <property type="entry name" value="SLR0698 PROTEIN"/>
    <property type="match status" value="1"/>
</dbReference>
<keyword evidence="3" id="KW-1185">Reference proteome</keyword>
<comment type="caution">
    <text evidence="2">The sequence shown here is derived from an EMBL/GenBank/DDBJ whole genome shotgun (WGS) entry which is preliminary data.</text>
</comment>
<dbReference type="Pfam" id="PF01928">
    <property type="entry name" value="CYTH"/>
    <property type="match status" value="1"/>
</dbReference>
<evidence type="ECO:0000313" key="2">
    <source>
        <dbReference type="EMBL" id="GGH77588.1"/>
    </source>
</evidence>
<dbReference type="SUPFAM" id="SSF55154">
    <property type="entry name" value="CYTH-like phosphatases"/>
    <property type="match status" value="1"/>
</dbReference>
<dbReference type="InterPro" id="IPR023577">
    <property type="entry name" value="CYTH_domain"/>
</dbReference>
<evidence type="ECO:0000313" key="3">
    <source>
        <dbReference type="Proteomes" id="UP000605427"/>
    </source>
</evidence>
<proteinExistence type="predicted"/>
<evidence type="ECO:0000259" key="1">
    <source>
        <dbReference type="PROSITE" id="PS51707"/>
    </source>
</evidence>
<sequence length="165" mass="19249">MATEIERKFLLDRTPEELIAEGAFNRLSQHRIDQTYLALDEQQEVRVRRLVDEDTGAVEYTHTFKQGNGMSREEIEYSITESIYEQLFRASGAVPLTKTRTTGEWQGLTVELDRYDQLNLTVAEVEFDSMEDAESFVPPDWFGEDISSKREYSNKKVWKELQNRA</sequence>
<dbReference type="InterPro" id="IPR033469">
    <property type="entry name" value="CYTH-like_dom_sf"/>
</dbReference>
<feature type="domain" description="CYTH" evidence="1">
    <location>
        <begin position="2"/>
        <end position="164"/>
    </location>
</feature>
<dbReference type="PIRSF" id="PIRSF016487">
    <property type="entry name" value="CYTH_UCP016487"/>
    <property type="match status" value="1"/>
</dbReference>
<dbReference type="InterPro" id="IPR012042">
    <property type="entry name" value="NeuTTM/CthTTM-like"/>
</dbReference>
<dbReference type="Proteomes" id="UP000605427">
    <property type="component" value="Unassembled WGS sequence"/>
</dbReference>
<dbReference type="SMART" id="SM01118">
    <property type="entry name" value="CYTH"/>
    <property type="match status" value="1"/>
</dbReference>